<organism evidence="3 4">
    <name type="scientific">Austropuccinia psidii MF-1</name>
    <dbReference type="NCBI Taxonomy" id="1389203"/>
    <lineage>
        <taxon>Eukaryota</taxon>
        <taxon>Fungi</taxon>
        <taxon>Dikarya</taxon>
        <taxon>Basidiomycota</taxon>
        <taxon>Pucciniomycotina</taxon>
        <taxon>Pucciniomycetes</taxon>
        <taxon>Pucciniales</taxon>
        <taxon>Sphaerophragmiaceae</taxon>
        <taxon>Austropuccinia</taxon>
    </lineage>
</organism>
<accession>A0A9Q3PKR1</accession>
<feature type="signal peptide" evidence="2">
    <location>
        <begin position="1"/>
        <end position="19"/>
    </location>
</feature>
<evidence type="ECO:0000256" key="1">
    <source>
        <dbReference type="SAM" id="MobiDB-lite"/>
    </source>
</evidence>
<name>A0A9Q3PKR1_9BASI</name>
<dbReference type="EMBL" id="AVOT02075108">
    <property type="protein sequence ID" value="MBW0563976.1"/>
    <property type="molecule type" value="Genomic_DNA"/>
</dbReference>
<feature type="region of interest" description="Disordered" evidence="1">
    <location>
        <begin position="70"/>
        <end position="93"/>
    </location>
</feature>
<protein>
    <submittedName>
        <fullName evidence="3">Uncharacterized protein</fullName>
    </submittedName>
</protein>
<feature type="chain" id="PRO_5040507188" evidence="2">
    <location>
        <begin position="20"/>
        <end position="93"/>
    </location>
</feature>
<reference evidence="3" key="1">
    <citation type="submission" date="2021-03" db="EMBL/GenBank/DDBJ databases">
        <title>Draft genome sequence of rust myrtle Austropuccinia psidii MF-1, a brazilian biotype.</title>
        <authorList>
            <person name="Quecine M.C."/>
            <person name="Pachon D.M.R."/>
            <person name="Bonatelli M.L."/>
            <person name="Correr F.H."/>
            <person name="Franceschini L.M."/>
            <person name="Leite T.F."/>
            <person name="Margarido G.R.A."/>
            <person name="Almeida C.A."/>
            <person name="Ferrarezi J.A."/>
            <person name="Labate C.A."/>
        </authorList>
    </citation>
    <scope>NUCLEOTIDE SEQUENCE</scope>
    <source>
        <strain evidence="3">MF-1</strain>
    </source>
</reference>
<comment type="caution">
    <text evidence="3">The sequence shown here is derived from an EMBL/GenBank/DDBJ whole genome shotgun (WGS) entry which is preliminary data.</text>
</comment>
<dbReference type="Proteomes" id="UP000765509">
    <property type="component" value="Unassembled WGS sequence"/>
</dbReference>
<feature type="compositionally biased region" description="Basic and acidic residues" evidence="1">
    <location>
        <begin position="81"/>
        <end position="93"/>
    </location>
</feature>
<gene>
    <name evidence="3" type="ORF">O181_103691</name>
</gene>
<sequence>MKRHVGYFFALISAPAVSLQTLTLPVVDYETDIKNEFIDEIVQEEEADEFLMRSESLRYKEDQVRIDKVDEDESEPLLVGDDSRAHDSNFHLG</sequence>
<dbReference type="AlphaFoldDB" id="A0A9Q3PKR1"/>
<evidence type="ECO:0000313" key="3">
    <source>
        <dbReference type="EMBL" id="MBW0563976.1"/>
    </source>
</evidence>
<evidence type="ECO:0000256" key="2">
    <source>
        <dbReference type="SAM" id="SignalP"/>
    </source>
</evidence>
<proteinExistence type="predicted"/>
<evidence type="ECO:0000313" key="4">
    <source>
        <dbReference type="Proteomes" id="UP000765509"/>
    </source>
</evidence>
<keyword evidence="2" id="KW-0732">Signal</keyword>
<keyword evidence="4" id="KW-1185">Reference proteome</keyword>